<feature type="non-terminal residue" evidence="2">
    <location>
        <position position="1"/>
    </location>
</feature>
<gene>
    <name evidence="2" type="ORF">VZ95_06690</name>
</gene>
<dbReference type="Pfam" id="PF13393">
    <property type="entry name" value="tRNA-synt_His"/>
    <property type="match status" value="1"/>
</dbReference>
<dbReference type="SUPFAM" id="SSF55681">
    <property type="entry name" value="Class II aaRS and biotin synthetases"/>
    <property type="match status" value="1"/>
</dbReference>
<evidence type="ECO:0000259" key="1">
    <source>
        <dbReference type="Pfam" id="PF13393"/>
    </source>
</evidence>
<dbReference type="InterPro" id="IPR045864">
    <property type="entry name" value="aa-tRNA-synth_II/BPL/LPL"/>
</dbReference>
<organism evidence="2 3">
    <name type="scientific">Elstera litoralis</name>
    <dbReference type="NCBI Taxonomy" id="552518"/>
    <lineage>
        <taxon>Bacteria</taxon>
        <taxon>Pseudomonadati</taxon>
        <taxon>Pseudomonadota</taxon>
        <taxon>Alphaproteobacteria</taxon>
        <taxon>Rhodospirillales</taxon>
        <taxon>Rhodospirillaceae</taxon>
        <taxon>Elstera</taxon>
    </lineage>
</organism>
<dbReference type="EMBL" id="LAJY01000137">
    <property type="protein sequence ID" value="KJV10159.1"/>
    <property type="molecule type" value="Genomic_DNA"/>
</dbReference>
<comment type="caution">
    <text evidence="2">The sequence shown here is derived from an EMBL/GenBank/DDBJ whole genome shotgun (WGS) entry which is preliminary data.</text>
</comment>
<feature type="domain" description="Class II Histidinyl-tRNA synthetase (HisRS)-like catalytic core" evidence="1">
    <location>
        <begin position="4"/>
        <end position="72"/>
    </location>
</feature>
<keyword evidence="2" id="KW-0328">Glycosyltransferase</keyword>
<proteinExistence type="predicted"/>
<keyword evidence="3" id="KW-1185">Reference proteome</keyword>
<evidence type="ECO:0000313" key="2">
    <source>
        <dbReference type="EMBL" id="KJV10159.1"/>
    </source>
</evidence>
<dbReference type="Proteomes" id="UP000033774">
    <property type="component" value="Unassembled WGS sequence"/>
</dbReference>
<evidence type="ECO:0000313" key="3">
    <source>
        <dbReference type="Proteomes" id="UP000033774"/>
    </source>
</evidence>
<dbReference type="GO" id="GO:0016757">
    <property type="term" value="F:glycosyltransferase activity"/>
    <property type="evidence" value="ECO:0007669"/>
    <property type="project" value="UniProtKB-KW"/>
</dbReference>
<protein>
    <submittedName>
        <fullName evidence="2">ATP phosphoribosyltransferase</fullName>
    </submittedName>
</protein>
<dbReference type="InterPro" id="IPR041715">
    <property type="entry name" value="HisRS-like_core"/>
</dbReference>
<dbReference type="AlphaFoldDB" id="A0A0F3IX42"/>
<dbReference type="Gene3D" id="3.30.930.10">
    <property type="entry name" value="Bira Bifunctional Protein, Domain 2"/>
    <property type="match status" value="1"/>
</dbReference>
<dbReference type="RefSeq" id="WP_045775169.1">
    <property type="nucleotide sequence ID" value="NZ_LAJY01000137.1"/>
</dbReference>
<accession>A0A0F3IX42</accession>
<keyword evidence="2" id="KW-0808">Transferase</keyword>
<name>A0A0F3IX42_9PROT</name>
<sequence>LADVAKALLHQVPHVGLTIDPIEGRGFEYHTGVGFTLFARTVRGELGRGGRYRAGPEQSEASTGVTLEMDAILPAVPAPPPRKRLFLPVGTPIDVGPRARAEGWITIAGLDPLEAVDETAKRLNCHAIFRGGRIIELEERA</sequence>
<reference evidence="2 3" key="1">
    <citation type="submission" date="2015-03" db="EMBL/GenBank/DDBJ databases">
        <title>Draft genome sequence of Elstera litoralis.</title>
        <authorList>
            <person name="Rahalkar M.C."/>
            <person name="Dhakephalkar P.K."/>
            <person name="Pore S.D."/>
            <person name="Arora P."/>
            <person name="Kapse N.G."/>
            <person name="Pandit P.S."/>
        </authorList>
    </citation>
    <scope>NUCLEOTIDE SEQUENCE [LARGE SCALE GENOMIC DNA]</scope>
    <source>
        <strain evidence="2 3">Dia-1</strain>
    </source>
</reference>